<evidence type="ECO:0000313" key="1">
    <source>
        <dbReference type="EMBL" id="MBB5539586.1"/>
    </source>
</evidence>
<name>A0A7W8XCA3_9HYPH</name>
<proteinExistence type="predicted"/>
<sequence length="94" mass="10228">MLRIVSLVLITGALCGCGSTLHRLPKCDGYSRRPLNRSMWQWEDTSKLKQFTSKAVPTGTADPVASYAVETVPVVPAAFALVDVDVSYRPCEGK</sequence>
<accession>A0A7W8XCA3</accession>
<gene>
    <name evidence="1" type="ORF">GGD55_006336</name>
</gene>
<dbReference type="PROSITE" id="PS51257">
    <property type="entry name" value="PROKAR_LIPOPROTEIN"/>
    <property type="match status" value="1"/>
</dbReference>
<dbReference type="AlphaFoldDB" id="A0A7W8XCA3"/>
<protein>
    <submittedName>
        <fullName evidence="1">Type IV secretion system protein VirB7</fullName>
    </submittedName>
</protein>
<evidence type="ECO:0000313" key="2">
    <source>
        <dbReference type="Proteomes" id="UP000585507"/>
    </source>
</evidence>
<comment type="caution">
    <text evidence="1">The sequence shown here is derived from an EMBL/GenBank/DDBJ whole genome shotgun (WGS) entry which is preliminary data.</text>
</comment>
<dbReference type="Proteomes" id="UP000585507">
    <property type="component" value="Unassembled WGS sequence"/>
</dbReference>
<reference evidence="1 2" key="1">
    <citation type="submission" date="2020-08" db="EMBL/GenBank/DDBJ databases">
        <title>Genomic Encyclopedia of Type Strains, Phase IV (KMG-V): Genome sequencing to study the core and pangenomes of soil and plant-associated prokaryotes.</title>
        <authorList>
            <person name="Whitman W."/>
        </authorList>
    </citation>
    <scope>NUCLEOTIDE SEQUENCE [LARGE SCALE GENOMIC DNA]</scope>
    <source>
        <strain evidence="1 2">SEMIA 4084</strain>
    </source>
</reference>
<organism evidence="1 2">
    <name type="scientific">Rhizobium giardinii</name>
    <dbReference type="NCBI Taxonomy" id="56731"/>
    <lineage>
        <taxon>Bacteria</taxon>
        <taxon>Pseudomonadati</taxon>
        <taxon>Pseudomonadota</taxon>
        <taxon>Alphaproteobacteria</taxon>
        <taxon>Hyphomicrobiales</taxon>
        <taxon>Rhizobiaceae</taxon>
        <taxon>Rhizobium/Agrobacterium group</taxon>
        <taxon>Rhizobium</taxon>
    </lineage>
</organism>
<dbReference type="EMBL" id="JACHBK010000022">
    <property type="protein sequence ID" value="MBB5539586.1"/>
    <property type="molecule type" value="Genomic_DNA"/>
</dbReference>
<keyword evidence="2" id="KW-1185">Reference proteome</keyword>
<dbReference type="RefSeq" id="WP_018327329.1">
    <property type="nucleotide sequence ID" value="NZ_JACHBK010000022.1"/>
</dbReference>